<name>A8LNQ2_DINSH</name>
<keyword evidence="1" id="KW-0812">Transmembrane</keyword>
<dbReference type="Proteomes" id="UP000006833">
    <property type="component" value="Chromosome"/>
</dbReference>
<protein>
    <recommendedName>
        <fullName evidence="5">Oxygen tolerance</fullName>
    </recommendedName>
</protein>
<evidence type="ECO:0000256" key="1">
    <source>
        <dbReference type="SAM" id="Phobius"/>
    </source>
</evidence>
<feature type="chain" id="PRO_5002726073" description="Oxygen tolerance" evidence="2">
    <location>
        <begin position="18"/>
        <end position="398"/>
    </location>
</feature>
<keyword evidence="1" id="KW-1133">Transmembrane helix</keyword>
<evidence type="ECO:0000313" key="3">
    <source>
        <dbReference type="EMBL" id="ABV92210.1"/>
    </source>
</evidence>
<dbReference type="PANTHER" id="PTHR40940">
    <property type="entry name" value="PROTEIN BATD-RELATED"/>
    <property type="match status" value="1"/>
</dbReference>
<feature type="transmembrane region" description="Helical" evidence="1">
    <location>
        <begin position="293"/>
        <end position="313"/>
    </location>
</feature>
<feature type="signal peptide" evidence="2">
    <location>
        <begin position="1"/>
        <end position="17"/>
    </location>
</feature>
<sequence length="398" mass="44683">MKWLLACLLMLPGLALAQSSEVLPGELEISVEIEETEHTPMVREMVLITLRGIYRRHITREEMVQPDLEGFSWTQLGTDTWREERLNGARVKTFTRRMAIYPDRAGTLTIGSFTHKLTLTNEADEWFEHRIETAPVSLDVAPASAGQGPEWWFPVKKLEISDTWSNAPDQLAPGEGVLRIVRVEALGATPEMLPPMPELTSPSAMIFPHPEKRFVELSPFGPISYAFWRWTIQPGNDTSTIVEPLTFRYFDTVTREDRKVTISAQRVAYGTVTPEASGNQQVPVSRVQAHLPGWPMGLLALLVFLGGSWLAVWGRQFAGLSGIHRFALFDPLSRELRRAARAGELAETRRCARKMLARDGVTPARAAMLRQFDEAAFDPEADSLDLQKFVRSFVAAKS</sequence>
<dbReference type="InterPro" id="IPR025738">
    <property type="entry name" value="BatD"/>
</dbReference>
<dbReference type="HOGENOM" id="CLU_686636_0_0_5"/>
<dbReference type="STRING" id="398580.Dshi_0462"/>
<gene>
    <name evidence="3" type="ordered locus">Dshi_0462</name>
</gene>
<organism evidence="3 4">
    <name type="scientific">Dinoroseobacter shibae (strain DSM 16493 / NCIMB 14021 / DFL 12)</name>
    <dbReference type="NCBI Taxonomy" id="398580"/>
    <lineage>
        <taxon>Bacteria</taxon>
        <taxon>Pseudomonadati</taxon>
        <taxon>Pseudomonadota</taxon>
        <taxon>Alphaproteobacteria</taxon>
        <taxon>Rhodobacterales</taxon>
        <taxon>Roseobacteraceae</taxon>
        <taxon>Dinoroseobacter</taxon>
    </lineage>
</organism>
<dbReference type="RefSeq" id="WP_012177140.1">
    <property type="nucleotide sequence ID" value="NC_009952.1"/>
</dbReference>
<dbReference type="EMBL" id="CP000830">
    <property type="protein sequence ID" value="ABV92210.1"/>
    <property type="molecule type" value="Genomic_DNA"/>
</dbReference>
<evidence type="ECO:0000313" key="4">
    <source>
        <dbReference type="Proteomes" id="UP000006833"/>
    </source>
</evidence>
<dbReference type="OrthoDB" id="7688940at2"/>
<dbReference type="AlphaFoldDB" id="A8LNQ2"/>
<dbReference type="eggNOG" id="ENOG502Z94R">
    <property type="taxonomic scope" value="Bacteria"/>
</dbReference>
<proteinExistence type="predicted"/>
<keyword evidence="4" id="KW-1185">Reference proteome</keyword>
<evidence type="ECO:0000256" key="2">
    <source>
        <dbReference type="SAM" id="SignalP"/>
    </source>
</evidence>
<accession>A8LNQ2</accession>
<keyword evidence="2" id="KW-0732">Signal</keyword>
<keyword evidence="1" id="KW-0472">Membrane</keyword>
<dbReference type="PANTHER" id="PTHR40940:SF2">
    <property type="entry name" value="BATD"/>
    <property type="match status" value="1"/>
</dbReference>
<reference evidence="4" key="1">
    <citation type="journal article" date="2010" name="ISME J.">
        <title>The complete genome sequence of the algal symbiont Dinoroseobacter shibae: a hitchhiker's guide to life in the sea.</title>
        <authorList>
            <person name="Wagner-Dobler I."/>
            <person name="Ballhausen B."/>
            <person name="Berger M."/>
            <person name="Brinkhoff T."/>
            <person name="Buchholz I."/>
            <person name="Bunk B."/>
            <person name="Cypionka H."/>
            <person name="Daniel R."/>
            <person name="Drepper T."/>
            <person name="Gerdts G."/>
            <person name="Hahnke S."/>
            <person name="Han C."/>
            <person name="Jahn D."/>
            <person name="Kalhoefer D."/>
            <person name="Kiss H."/>
            <person name="Klenk H.P."/>
            <person name="Kyrpides N."/>
            <person name="Liebl W."/>
            <person name="Liesegang H."/>
            <person name="Meincke L."/>
            <person name="Pati A."/>
            <person name="Petersen J."/>
            <person name="Piekarski T."/>
            <person name="Pommerenke C."/>
            <person name="Pradella S."/>
            <person name="Pukall R."/>
            <person name="Rabus R."/>
            <person name="Stackebrandt E."/>
            <person name="Thole S."/>
            <person name="Thompson L."/>
            <person name="Tielen P."/>
            <person name="Tomasch J."/>
            <person name="von Jan M."/>
            <person name="Wanphrut N."/>
            <person name="Wichels A."/>
            <person name="Zech H."/>
            <person name="Simon M."/>
        </authorList>
    </citation>
    <scope>NUCLEOTIDE SEQUENCE [LARGE SCALE GENOMIC DNA]</scope>
    <source>
        <strain evidence="4">DSM 16493 / NCIMB 14021 / DFL 12</strain>
    </source>
</reference>
<evidence type="ECO:0008006" key="5">
    <source>
        <dbReference type="Google" id="ProtNLM"/>
    </source>
</evidence>
<dbReference type="KEGG" id="dsh:Dshi_0462"/>